<keyword evidence="2" id="KW-1185">Reference proteome</keyword>
<organism evidence="1 2">
    <name type="scientific">Sordaria brevicollis</name>
    <dbReference type="NCBI Taxonomy" id="83679"/>
    <lineage>
        <taxon>Eukaryota</taxon>
        <taxon>Fungi</taxon>
        <taxon>Dikarya</taxon>
        <taxon>Ascomycota</taxon>
        <taxon>Pezizomycotina</taxon>
        <taxon>Sordariomycetes</taxon>
        <taxon>Sordariomycetidae</taxon>
        <taxon>Sordariales</taxon>
        <taxon>Sordariaceae</taxon>
        <taxon>Sordaria</taxon>
    </lineage>
</organism>
<evidence type="ECO:0000313" key="1">
    <source>
        <dbReference type="EMBL" id="KAK3388836.1"/>
    </source>
</evidence>
<dbReference type="AlphaFoldDB" id="A0AAE0U2V5"/>
<proteinExistence type="predicted"/>
<reference evidence="1" key="2">
    <citation type="submission" date="2023-07" db="EMBL/GenBank/DDBJ databases">
        <authorList>
            <consortium name="Lawrence Berkeley National Laboratory"/>
            <person name="Haridas S."/>
            <person name="Hensen N."/>
            <person name="Bonometti L."/>
            <person name="Westerberg I."/>
            <person name="Brannstrom I.O."/>
            <person name="Guillou S."/>
            <person name="Cros-Aarteil S."/>
            <person name="Calhoun S."/>
            <person name="Kuo A."/>
            <person name="Mondo S."/>
            <person name="Pangilinan J."/>
            <person name="Riley R."/>
            <person name="LaButti K."/>
            <person name="Andreopoulos B."/>
            <person name="Lipzen A."/>
            <person name="Chen C."/>
            <person name="Yanf M."/>
            <person name="Daum C."/>
            <person name="Ng V."/>
            <person name="Clum A."/>
            <person name="Steindorff A."/>
            <person name="Ohm R."/>
            <person name="Martin F."/>
            <person name="Silar P."/>
            <person name="Natvig D."/>
            <person name="Lalanne C."/>
            <person name="Gautier V."/>
            <person name="Ament-velasquez S.L."/>
            <person name="Kruys A."/>
            <person name="Hutchinson M.I."/>
            <person name="Powell A.J."/>
            <person name="Barry K."/>
            <person name="Miller A.N."/>
            <person name="Grigoriev I.V."/>
            <person name="Debuchy R."/>
            <person name="Gladieux P."/>
            <person name="Thoren M.H."/>
            <person name="Johannesson H."/>
        </authorList>
    </citation>
    <scope>NUCLEOTIDE SEQUENCE</scope>
    <source>
        <strain evidence="1">FGSC 1904</strain>
    </source>
</reference>
<name>A0AAE0U2V5_SORBR</name>
<reference evidence="1" key="1">
    <citation type="journal article" date="2023" name="Mol. Phylogenet. Evol.">
        <title>Genome-scale phylogeny and comparative genomics of the fungal order Sordariales.</title>
        <authorList>
            <person name="Hensen N."/>
            <person name="Bonometti L."/>
            <person name="Westerberg I."/>
            <person name="Brannstrom I.O."/>
            <person name="Guillou S."/>
            <person name="Cros-Aarteil S."/>
            <person name="Calhoun S."/>
            <person name="Haridas S."/>
            <person name="Kuo A."/>
            <person name="Mondo S."/>
            <person name="Pangilinan J."/>
            <person name="Riley R."/>
            <person name="LaButti K."/>
            <person name="Andreopoulos B."/>
            <person name="Lipzen A."/>
            <person name="Chen C."/>
            <person name="Yan M."/>
            <person name="Daum C."/>
            <person name="Ng V."/>
            <person name="Clum A."/>
            <person name="Steindorff A."/>
            <person name="Ohm R.A."/>
            <person name="Martin F."/>
            <person name="Silar P."/>
            <person name="Natvig D.O."/>
            <person name="Lalanne C."/>
            <person name="Gautier V."/>
            <person name="Ament-Velasquez S.L."/>
            <person name="Kruys A."/>
            <person name="Hutchinson M.I."/>
            <person name="Powell A.J."/>
            <person name="Barry K."/>
            <person name="Miller A.N."/>
            <person name="Grigoriev I.V."/>
            <person name="Debuchy R."/>
            <person name="Gladieux P."/>
            <person name="Hiltunen Thoren M."/>
            <person name="Johannesson H."/>
        </authorList>
    </citation>
    <scope>NUCLEOTIDE SEQUENCE</scope>
    <source>
        <strain evidence="1">FGSC 1904</strain>
    </source>
</reference>
<protein>
    <submittedName>
        <fullName evidence="1">Uncharacterized protein</fullName>
    </submittedName>
</protein>
<gene>
    <name evidence="1" type="ORF">B0T20DRAFT_86580</name>
</gene>
<accession>A0AAE0U2V5</accession>
<comment type="caution">
    <text evidence="1">The sequence shown here is derived from an EMBL/GenBank/DDBJ whole genome shotgun (WGS) entry which is preliminary data.</text>
</comment>
<dbReference type="EMBL" id="JAUTDP010000014">
    <property type="protein sequence ID" value="KAK3388836.1"/>
    <property type="molecule type" value="Genomic_DNA"/>
</dbReference>
<dbReference type="Proteomes" id="UP001281003">
    <property type="component" value="Unassembled WGS sequence"/>
</dbReference>
<sequence length="297" mass="33542">MILAPGDTWAAFIAHEWTRRTGHPYPPPPGPDTALGNDLEEEYSEILVEVWADILEESEMLQEENSEAIFFGPQRPPAWFHWVADHDIPPVFPTSRIPEDAVFLMDDIIWDGAFIILPQDPVPEPRDANDSHGPFWAPPPPTPRHHYFFPRRNEEFLRGVADGNFDHPVFGSPGNLLLDRPPRAPQSPQPALPREGTVHDLVNLVALEPPRTAPGWETMLTLLRPMFHDAPWRLEPATNIPEHILGRDQLEWWVNDAVMALIRRNRTLLQFINFDIRRAEDAAVAAAEAAAGGVPQP</sequence>
<evidence type="ECO:0000313" key="2">
    <source>
        <dbReference type="Proteomes" id="UP001281003"/>
    </source>
</evidence>